<gene>
    <name evidence="1" type="ORF">NC653_003389</name>
</gene>
<evidence type="ECO:0000313" key="2">
    <source>
        <dbReference type="Proteomes" id="UP001164929"/>
    </source>
</evidence>
<dbReference type="EMBL" id="JAQIZT010000001">
    <property type="protein sequence ID" value="KAJ7013727.1"/>
    <property type="molecule type" value="Genomic_DNA"/>
</dbReference>
<evidence type="ECO:0000313" key="1">
    <source>
        <dbReference type="EMBL" id="KAJ7013727.1"/>
    </source>
</evidence>
<comment type="caution">
    <text evidence="1">The sequence shown here is derived from an EMBL/GenBank/DDBJ whole genome shotgun (WGS) entry which is preliminary data.</text>
</comment>
<organism evidence="1 2">
    <name type="scientific">Populus alba x Populus x berolinensis</name>
    <dbReference type="NCBI Taxonomy" id="444605"/>
    <lineage>
        <taxon>Eukaryota</taxon>
        <taxon>Viridiplantae</taxon>
        <taxon>Streptophyta</taxon>
        <taxon>Embryophyta</taxon>
        <taxon>Tracheophyta</taxon>
        <taxon>Spermatophyta</taxon>
        <taxon>Magnoliopsida</taxon>
        <taxon>eudicotyledons</taxon>
        <taxon>Gunneridae</taxon>
        <taxon>Pentapetalae</taxon>
        <taxon>rosids</taxon>
        <taxon>fabids</taxon>
        <taxon>Malpighiales</taxon>
        <taxon>Salicaceae</taxon>
        <taxon>Saliceae</taxon>
        <taxon>Populus</taxon>
    </lineage>
</organism>
<dbReference type="Proteomes" id="UP001164929">
    <property type="component" value="Chromosome 1"/>
</dbReference>
<keyword evidence="2" id="KW-1185">Reference proteome</keyword>
<sequence length="121" mass="13840">MDQSLMFVLLNSPESPIPRPWERCFDIRNEVLFYTNTLDDTILIDLRCQINLGGGLFHTDNMWQELAGCTSCVRHCPSVLQSRNPLPFLLHATCCGPLVYLLMPEFVNHCPFCESFVYIVG</sequence>
<dbReference type="AlphaFoldDB" id="A0AAD6RRK9"/>
<accession>A0AAD6RRK9</accession>
<reference evidence="1 2" key="1">
    <citation type="journal article" date="2023" name="Mol. Ecol. Resour.">
        <title>Chromosome-level genome assembly of a triploid poplar Populus alba 'Berolinensis'.</title>
        <authorList>
            <person name="Chen S."/>
            <person name="Yu Y."/>
            <person name="Wang X."/>
            <person name="Wang S."/>
            <person name="Zhang T."/>
            <person name="Zhou Y."/>
            <person name="He R."/>
            <person name="Meng N."/>
            <person name="Wang Y."/>
            <person name="Liu W."/>
            <person name="Liu Z."/>
            <person name="Liu J."/>
            <person name="Guo Q."/>
            <person name="Huang H."/>
            <person name="Sederoff R.R."/>
            <person name="Wang G."/>
            <person name="Qu G."/>
            <person name="Chen S."/>
        </authorList>
    </citation>
    <scope>NUCLEOTIDE SEQUENCE [LARGE SCALE GENOMIC DNA]</scope>
    <source>
        <strain evidence="1">SC-2020</strain>
    </source>
</reference>
<protein>
    <submittedName>
        <fullName evidence="1">Uncharacterized protein</fullName>
    </submittedName>
</protein>
<proteinExistence type="predicted"/>
<name>A0AAD6RRK9_9ROSI</name>